<dbReference type="AlphaFoldDB" id="A0AAV7NL08"/>
<dbReference type="EMBL" id="JANPWB010000012">
    <property type="protein sequence ID" value="KAJ1115615.1"/>
    <property type="molecule type" value="Genomic_DNA"/>
</dbReference>
<evidence type="ECO:0000256" key="1">
    <source>
        <dbReference type="SAM" id="MobiDB-lite"/>
    </source>
</evidence>
<name>A0AAV7NL08_PLEWA</name>
<organism evidence="2 3">
    <name type="scientific">Pleurodeles waltl</name>
    <name type="common">Iberian ribbed newt</name>
    <dbReference type="NCBI Taxonomy" id="8319"/>
    <lineage>
        <taxon>Eukaryota</taxon>
        <taxon>Metazoa</taxon>
        <taxon>Chordata</taxon>
        <taxon>Craniata</taxon>
        <taxon>Vertebrata</taxon>
        <taxon>Euteleostomi</taxon>
        <taxon>Amphibia</taxon>
        <taxon>Batrachia</taxon>
        <taxon>Caudata</taxon>
        <taxon>Salamandroidea</taxon>
        <taxon>Salamandridae</taxon>
        <taxon>Pleurodelinae</taxon>
        <taxon>Pleurodeles</taxon>
    </lineage>
</organism>
<dbReference type="Proteomes" id="UP001066276">
    <property type="component" value="Chromosome 8"/>
</dbReference>
<feature type="region of interest" description="Disordered" evidence="1">
    <location>
        <begin position="58"/>
        <end position="106"/>
    </location>
</feature>
<sequence>MIIEYKHTSLGRDLPLPYSRQDEETTTEPCYTRSQTAGLIGILPQPARSCVEIRARHRGRASPQAALKDPCAPGRLFAGKRVHSGEPDTDWSGIHARHGPAGSSAD</sequence>
<gene>
    <name evidence="2" type="ORF">NDU88_003837</name>
</gene>
<keyword evidence="3" id="KW-1185">Reference proteome</keyword>
<reference evidence="2" key="1">
    <citation type="journal article" date="2022" name="bioRxiv">
        <title>Sequencing and chromosome-scale assembly of the giantPleurodeles waltlgenome.</title>
        <authorList>
            <person name="Brown T."/>
            <person name="Elewa A."/>
            <person name="Iarovenko S."/>
            <person name="Subramanian E."/>
            <person name="Araus A.J."/>
            <person name="Petzold A."/>
            <person name="Susuki M."/>
            <person name="Suzuki K.-i.T."/>
            <person name="Hayashi T."/>
            <person name="Toyoda A."/>
            <person name="Oliveira C."/>
            <person name="Osipova E."/>
            <person name="Leigh N.D."/>
            <person name="Simon A."/>
            <person name="Yun M.H."/>
        </authorList>
    </citation>
    <scope>NUCLEOTIDE SEQUENCE</scope>
    <source>
        <strain evidence="2">20211129_DDA</strain>
        <tissue evidence="2">Liver</tissue>
    </source>
</reference>
<protein>
    <submittedName>
        <fullName evidence="2">Uncharacterized protein</fullName>
    </submittedName>
</protein>
<accession>A0AAV7NL08</accession>
<comment type="caution">
    <text evidence="2">The sequence shown here is derived from an EMBL/GenBank/DDBJ whole genome shotgun (WGS) entry which is preliminary data.</text>
</comment>
<evidence type="ECO:0000313" key="3">
    <source>
        <dbReference type="Proteomes" id="UP001066276"/>
    </source>
</evidence>
<proteinExistence type="predicted"/>
<evidence type="ECO:0000313" key="2">
    <source>
        <dbReference type="EMBL" id="KAJ1115615.1"/>
    </source>
</evidence>